<evidence type="ECO:0000256" key="2">
    <source>
        <dbReference type="SAM" id="Phobius"/>
    </source>
</evidence>
<keyword evidence="2" id="KW-1133">Transmembrane helix</keyword>
<feature type="region of interest" description="Disordered" evidence="1">
    <location>
        <begin position="387"/>
        <end position="421"/>
    </location>
</feature>
<gene>
    <name evidence="3" type="ORF">PDM28_17700</name>
</gene>
<proteinExistence type="predicted"/>
<evidence type="ECO:0000256" key="1">
    <source>
        <dbReference type="SAM" id="MobiDB-lite"/>
    </source>
</evidence>
<feature type="compositionally biased region" description="Pro residues" evidence="1">
    <location>
        <begin position="13"/>
        <end position="25"/>
    </location>
</feature>
<keyword evidence="4" id="KW-1185">Reference proteome</keyword>
<feature type="region of interest" description="Disordered" evidence="1">
    <location>
        <begin position="1950"/>
        <end position="2005"/>
    </location>
</feature>
<dbReference type="EMBL" id="CP115543">
    <property type="protein sequence ID" value="WNH48472.1"/>
    <property type="molecule type" value="Genomic_DNA"/>
</dbReference>
<keyword evidence="2" id="KW-0472">Membrane</keyword>
<protein>
    <submittedName>
        <fullName evidence="3">Uncharacterized protein</fullName>
    </submittedName>
</protein>
<feature type="transmembrane region" description="Helical" evidence="2">
    <location>
        <begin position="1771"/>
        <end position="1794"/>
    </location>
</feature>
<evidence type="ECO:0000313" key="4">
    <source>
        <dbReference type="Proteomes" id="UP001305421"/>
    </source>
</evidence>
<dbReference type="RefSeq" id="WP_311183048.1">
    <property type="nucleotide sequence ID" value="NZ_CP115543.1"/>
</dbReference>
<organism evidence="3 4">
    <name type="scientific">Stenotrophomonas aracearum</name>
    <dbReference type="NCBI Taxonomy" id="3003272"/>
    <lineage>
        <taxon>Bacteria</taxon>
        <taxon>Pseudomonadati</taxon>
        <taxon>Pseudomonadota</taxon>
        <taxon>Gammaproteobacteria</taxon>
        <taxon>Lysobacterales</taxon>
        <taxon>Lysobacteraceae</taxon>
        <taxon>Stenotrophomonas</taxon>
    </lineage>
</organism>
<name>A0ABY9YCP4_9GAMM</name>
<accession>A0ABY9YCP4</accession>
<reference evidence="3 4" key="1">
    <citation type="submission" date="2022-12" db="EMBL/GenBank/DDBJ databases">
        <title>Two new species, Stenotrophomonas aracearum and Stenotrophomonas oahuensis, isolated from Anthurium (Araceae family) in Hawaii.</title>
        <authorList>
            <person name="Chunag S.C."/>
            <person name="Dobhal S."/>
            <person name="Alvarez A."/>
            <person name="Arif M."/>
        </authorList>
    </citation>
    <scope>NUCLEOTIDE SEQUENCE [LARGE SCALE GENOMIC DNA]</scope>
    <source>
        <strain evidence="3 4">A5588</strain>
    </source>
</reference>
<feature type="compositionally biased region" description="Basic and acidic residues" evidence="1">
    <location>
        <begin position="395"/>
        <end position="408"/>
    </location>
</feature>
<dbReference type="Proteomes" id="UP001305421">
    <property type="component" value="Chromosome"/>
</dbReference>
<sequence length="2005" mass="219035">MLGTLQGAGRTSAPPPVAVPAPMEPTPGVAPVSLRNGAWGHGNDTTDVPLSPALTRLLRRCPLLPSELARVEARLNEALAATSPDALGTLLAAALRDAPLPARPTALDNALAAQPTVPMPVADAWQRECARVVAALLSGLGQLQCRRAAGMALYAVSNAALGPEGARLLAWSQQAAALPQVLQARRVLPWLEWLCQLPLPSLRGGAWVEPLIALLPHWLEGVLQQAASGHRMLHRTLELPSTPLRLLLLGTAWALWFRQQPTAAPATTTGQRLARLPAALDQLDRVGTGARALFEPARSELPDAASAPRHCTALAATGASASTKLLHPALPVAMAGAATVPALARQFGPRRGVALAAGVATATAGAGLAVWAFNAAATSAPRTGSARFEPLMRAGEPRDVDTRREAPRRPTRSLDPWATGQNEAAAQDQVALIESLWTLRDAAVTQGSVTIPHTAFSPAIGSPFAVALLAIREQLGWLYRQDDFQQRLYAERTPPSTIRVADGQVHAARATSGTVIQLHPQFDADGINTWSTPTEVLLLDLQRSVRTAGGCFDNAVPGRLDCALGFYLGHPMSTSTQRPLAIDSAIQQLERRLQLPDGQTATTNETTMLRELQHQVRQLKAAPIRGLEPIWRSWRPDPRSHLGHNMALARSLLLQVSQHAEVIALCWHHHADPAQLEYPAHGPVLARGLQDTRAVPLFDAGQPPAALAAIDSLLRGLSTLLHAPVRSDGRLRMPEMLAYYAAPLPAAPIDDAPFDACLAALDRQLAPPPPPMPQPRRVEVEWDERTDALAQQDHQRLLNHLWERFDARPHSWEEALEQQSLAPTASSPLLAAWRKAQQQLRQVYEQPVIWLDMRRQNATFPTLRVGTDGLTAQVRGGGRSVIIADGLASRMAPPLSDWLEALYRMTDRFGRFSPGTSVPLANALQFHGALPPLSTAPCAMPVLCTQARLLLAIARVHERWLRQTPMQPAWRQASNELQDLAQLLTHHPDATGEDHRAALGTATTTNLHPALHAFAGLLASPGLQATLQRRQLVPRWLGVDVEGNVAVQDAAGVLHPLDRNDTWQHDPDAIPQLATLRAVAYQLGSQVRSDGRVNVSDILTAHGGCGPEEETHYDGAARCVERLLAELRLGMRADLLHAWDVLDASDLAQVRATTSDFLAQRAPGDQTLLEYLARPLVERGEMAWDQVHRASHFVAAMARTPRAEVLQTALLRALGWYQGSLHAPTSPTLLASLMRVAIVLDLGPPSNRDARVLLGYRLHKPSNWGRTFAEIRLDFLDYLRSMGRVPTSMLGMATTLALQDAAPELLTRDVPPNLVYANTIASIHFVAGVHLAERIRRGLSQQMRFSELLTLSADLMEGKDVPELVKRLTLQARRLPTHDWYVFRQLDRGSSRPMRRAERIEAALLAFDHRVADIERAVADVLAPLPYRMPLVEAEIRRLFPRFPGVLAEHAWNSTGFLLCHDDNHFGRSFPFFELVAGGALRNSSDRWRPCRTFVPDTPLNHAQGNPRYEAALQNAYARMKPTLPRLADINARYQRRFDAYFRNAQRGYGVLIEEALYQRPEEERDALRRGDVQVFTLRTHEPDLEARQETRNDTDPYRGRFGVVYTLNMTGQLRHFQLFPLQSRIVPLPLDGALPLGGELQKRKVRLRSGNMATVHVRRGTPLPVDWDAYASDKAPAAGRLSNVIVEPLLVPPRTGDRDNVTRSPFHALIEPVQYGFFWLDRESFEGEGMALTGYEIYLGGAPFWLSAVDFIVPFVENLRRISSKNRNEFAMAAFGLYLEAIIVVGPVASGMVKVLARPGMKLTVPRLAELSKVLGRGTVDALNPAAGSVALLRVGVSVVQRTARGRLRFLWKVMGRQPPPARALGMRWAMREGMAIAKEGSSLASPLYEIKVRTVDGIPGAMVSPPPIASGSRTLHLVDPATLTLYGPALQERLGEGGNAAGMLIKVGGSPRTPHVSPGKALKPIKQGGKASDEDADDEQGELQPPVVILPDHRALGVPAAHR</sequence>
<evidence type="ECO:0000313" key="3">
    <source>
        <dbReference type="EMBL" id="WNH48472.1"/>
    </source>
</evidence>
<keyword evidence="2" id="KW-0812">Transmembrane</keyword>
<feature type="region of interest" description="Disordered" evidence="1">
    <location>
        <begin position="1"/>
        <end position="44"/>
    </location>
</feature>